<dbReference type="InterPro" id="IPR014001">
    <property type="entry name" value="Helicase_ATP-bd"/>
</dbReference>
<feature type="region of interest" description="Disordered" evidence="4">
    <location>
        <begin position="1185"/>
        <end position="1243"/>
    </location>
</feature>
<dbReference type="AlphaFoldDB" id="A0A0J9XJ37"/>
<keyword evidence="3" id="KW-0067">ATP-binding</keyword>
<feature type="compositionally biased region" description="Basic and acidic residues" evidence="4">
    <location>
        <begin position="1189"/>
        <end position="1198"/>
    </location>
</feature>
<dbReference type="InterPro" id="IPR049730">
    <property type="entry name" value="SNF2/RAD54-like_C"/>
</dbReference>
<dbReference type="GO" id="GO:0008094">
    <property type="term" value="F:ATP-dependent activity, acting on DNA"/>
    <property type="evidence" value="ECO:0007669"/>
    <property type="project" value="TreeGrafter"/>
</dbReference>
<dbReference type="CDD" id="cd18793">
    <property type="entry name" value="SF2_C_SNF"/>
    <property type="match status" value="1"/>
</dbReference>
<evidence type="ECO:0000256" key="3">
    <source>
        <dbReference type="ARBA" id="ARBA00022840"/>
    </source>
</evidence>
<evidence type="ECO:0000313" key="6">
    <source>
        <dbReference type="EMBL" id="CDO57634.1"/>
    </source>
</evidence>
<feature type="compositionally biased region" description="Polar residues" evidence="4">
    <location>
        <begin position="955"/>
        <end position="966"/>
    </location>
</feature>
<feature type="region of interest" description="Disordered" evidence="4">
    <location>
        <begin position="854"/>
        <end position="894"/>
    </location>
</feature>
<evidence type="ECO:0000313" key="7">
    <source>
        <dbReference type="Proteomes" id="UP000242525"/>
    </source>
</evidence>
<keyword evidence="7" id="KW-1185">Reference proteome</keyword>
<keyword evidence="1" id="KW-0547">Nucleotide-binding</keyword>
<name>A0A0J9XJ37_GEOCN</name>
<protein>
    <recommendedName>
        <fullName evidence="5">Helicase C-terminal domain-containing protein</fullName>
    </recommendedName>
</protein>
<keyword evidence="2" id="KW-0378">Hydrolase</keyword>
<organism evidence="6 7">
    <name type="scientific">Geotrichum candidum</name>
    <name type="common">Oospora lactis</name>
    <name type="synonym">Dipodascus geotrichum</name>
    <dbReference type="NCBI Taxonomy" id="1173061"/>
    <lineage>
        <taxon>Eukaryota</taxon>
        <taxon>Fungi</taxon>
        <taxon>Dikarya</taxon>
        <taxon>Ascomycota</taxon>
        <taxon>Saccharomycotina</taxon>
        <taxon>Dipodascomycetes</taxon>
        <taxon>Dipodascales</taxon>
        <taxon>Dipodascaceae</taxon>
        <taxon>Geotrichum</taxon>
    </lineage>
</organism>
<dbReference type="PANTHER" id="PTHR45626:SF51">
    <property type="entry name" value="SNF2-RELATED DOMAIN-CONTAINING PROTEIN"/>
    <property type="match status" value="1"/>
</dbReference>
<dbReference type="GO" id="GO:0016787">
    <property type="term" value="F:hydrolase activity"/>
    <property type="evidence" value="ECO:0007669"/>
    <property type="project" value="UniProtKB-KW"/>
</dbReference>
<dbReference type="Gene3D" id="3.40.50.10810">
    <property type="entry name" value="Tandem AAA-ATPase domain"/>
    <property type="match status" value="1"/>
</dbReference>
<dbReference type="Gene3D" id="3.40.50.300">
    <property type="entry name" value="P-loop containing nucleotide triphosphate hydrolases"/>
    <property type="match status" value="1"/>
</dbReference>
<evidence type="ECO:0000256" key="4">
    <source>
        <dbReference type="SAM" id="MobiDB-lite"/>
    </source>
</evidence>
<dbReference type="Proteomes" id="UP000242525">
    <property type="component" value="Unassembled WGS sequence"/>
</dbReference>
<feature type="region of interest" description="Disordered" evidence="4">
    <location>
        <begin position="1121"/>
        <end position="1140"/>
    </location>
</feature>
<dbReference type="STRING" id="1173061.A0A0J9XJ37"/>
<evidence type="ECO:0000259" key="5">
    <source>
        <dbReference type="PROSITE" id="PS51194"/>
    </source>
</evidence>
<feature type="domain" description="Helicase C-terminal" evidence="5">
    <location>
        <begin position="990"/>
        <end position="1143"/>
    </location>
</feature>
<feature type="compositionally biased region" description="Basic and acidic residues" evidence="4">
    <location>
        <begin position="874"/>
        <end position="887"/>
    </location>
</feature>
<feature type="region of interest" description="Disordered" evidence="4">
    <location>
        <begin position="946"/>
        <end position="966"/>
    </location>
</feature>
<dbReference type="PROSITE" id="PS51194">
    <property type="entry name" value="HELICASE_CTER"/>
    <property type="match status" value="1"/>
</dbReference>
<dbReference type="GO" id="GO:0005634">
    <property type="term" value="C:nucleus"/>
    <property type="evidence" value="ECO:0007669"/>
    <property type="project" value="TreeGrafter"/>
</dbReference>
<dbReference type="GO" id="GO:0005524">
    <property type="term" value="F:ATP binding"/>
    <property type="evidence" value="ECO:0007669"/>
    <property type="project" value="UniProtKB-KW"/>
</dbReference>
<proteinExistence type="predicted"/>
<dbReference type="OrthoDB" id="2801544at2759"/>
<dbReference type="GO" id="GO:0006281">
    <property type="term" value="P:DNA repair"/>
    <property type="evidence" value="ECO:0007669"/>
    <property type="project" value="TreeGrafter"/>
</dbReference>
<dbReference type="InterPro" id="IPR027417">
    <property type="entry name" value="P-loop_NTPase"/>
</dbReference>
<dbReference type="InterPro" id="IPR050628">
    <property type="entry name" value="SNF2_RAD54_helicase_TF"/>
</dbReference>
<dbReference type="Pfam" id="PF00176">
    <property type="entry name" value="SNF2-rel_dom"/>
    <property type="match status" value="1"/>
</dbReference>
<dbReference type="Pfam" id="PF00271">
    <property type="entry name" value="Helicase_C"/>
    <property type="match status" value="1"/>
</dbReference>
<evidence type="ECO:0000256" key="2">
    <source>
        <dbReference type="ARBA" id="ARBA00022801"/>
    </source>
</evidence>
<dbReference type="PANTHER" id="PTHR45626">
    <property type="entry name" value="TRANSCRIPTION TERMINATION FACTOR 2-RELATED"/>
    <property type="match status" value="1"/>
</dbReference>
<feature type="compositionally biased region" description="Low complexity" evidence="4">
    <location>
        <begin position="858"/>
        <end position="868"/>
    </location>
</feature>
<accession>A0A0J9XJ37</accession>
<evidence type="ECO:0000256" key="1">
    <source>
        <dbReference type="ARBA" id="ARBA00022741"/>
    </source>
</evidence>
<dbReference type="SUPFAM" id="SSF52540">
    <property type="entry name" value="P-loop containing nucleoside triphosphate hydrolases"/>
    <property type="match status" value="2"/>
</dbReference>
<feature type="compositionally biased region" description="Polar residues" evidence="4">
    <location>
        <begin position="1203"/>
        <end position="1235"/>
    </location>
</feature>
<gene>
    <name evidence="6" type="ORF">BN980_GECA23s01231g</name>
</gene>
<dbReference type="InterPro" id="IPR000330">
    <property type="entry name" value="SNF2_N"/>
</dbReference>
<reference evidence="6" key="1">
    <citation type="submission" date="2014-03" db="EMBL/GenBank/DDBJ databases">
        <authorList>
            <person name="Casaregola S."/>
        </authorList>
    </citation>
    <scope>NUCLEOTIDE SEQUENCE [LARGE SCALE GENOMIC DNA]</scope>
    <source>
        <strain evidence="6">CLIB 918</strain>
    </source>
</reference>
<dbReference type="InterPro" id="IPR001650">
    <property type="entry name" value="Helicase_C-like"/>
</dbReference>
<sequence length="1243" mass="140602">MAIENSPRSSLDDITGNYLPLGVLFLRDIPKFPGPGINAPDGWNWFCYGLIDLSKDQITALCPELNALAFLSESLYTRVTYKFVDTSILCLRVYYILSDFRGASAVAELRPRKKAHEPKRQKNLEILLTALELDPGLWEANWTSRKYAILRAFGPSSNSDNIYDSGGGIDRLLEANSAVETKQLIDMSPKDRLLQIYRSIDSPVLQYGNMDPETEYLIQLAQAQDVAGLKTQLYSYQVNSICKMLQVEMRPENTLLPYLVPMISKVNGRMYYVNQTDCTFGQYPTFYTTPRGGILAEDMGLGKSLICLALTVLTKGQSSSRPDDIFYDIKELGKQNSLHLADYCVQSVLQNNISWRLYKDELPKACINKLLASPGYYYSRSDHINRALKQAELNRSSINMRNRSRKSSQYSTTYESKKIWLSCSTLIICPRTLFDQWRYEIVKHLDTTVISALYLSNSKIQTPDAQRLIEHDIVLISAPRFALEENNRESPFKQILWKRLIIDEGHTMSSAKSRLSFMAKGLHAERRWAVTGTPTPGLTRMSTQSAEKLNQVSVQFSVKQELERLGSIMENFLMVEPWTSSKSMWHREIAKPFLSSQPRSDANVKRILGQLVIRHKETDVNSDIILPPLHVSTVFLEPSFSNKLAINLFVSVINVNAVTSEREDQDYLLNPTNRSDLKRLMSNLQIASFYWSGFSEKDLQSLHDIASVYIKKMDKVNKALAEHDPNLPQILGTSKRLMKMSLEEKAADRNLLLQAMETVKVARYNKQWENISRSHEMCYYIDQLPITMLLKTQADPTLFSLELLKERLKSIQPTQGYDVNRQCKYFRVGGAQLVNYKQKMGYYDNDIDLTVNLDTDQSSGTESPSSQSFVNLLESEKPLSKSSDSKIKARKKKLEKKVKLTNGNGALKTKTKSTINITTSTAGKSGMAGFIPAVSKFVDGDLSSSMMTSPAAGTPEQTSRAPSPFSLESNDVDAETCQLLGTASAKLSYLISRLMELTKTEKCIIFYEFDDIAFYIAEALDIIGIKYLIYANSVTPVQRSKYLAEFHVNNEFRVLLMNVRLAAHGLNVSTASRVFFVSPIWRNDIESQAIKRAHRIGQRLPVYVETLVLRGTMEETVVSYRHQQQTAAPSTNTDKETNQEDISENKLIQNFIANHPYAPIHPHESEVDWLKISPESNKTIYPFKHNNHSARDHNDNITHKGTMPTNSTTTIRVLKASSSLVSTGKRPGSSTTNTKVPKRVKFS</sequence>
<feature type="compositionally biased region" description="Polar residues" evidence="4">
    <location>
        <begin position="1121"/>
        <end position="1132"/>
    </location>
</feature>
<comment type="caution">
    <text evidence="6">The sequence shown here is derived from an EMBL/GenBank/DDBJ whole genome shotgun (WGS) entry which is preliminary data.</text>
</comment>
<dbReference type="InterPro" id="IPR038718">
    <property type="entry name" value="SNF2-like_sf"/>
</dbReference>
<dbReference type="SMART" id="SM00487">
    <property type="entry name" value="DEXDc"/>
    <property type="match status" value="1"/>
</dbReference>
<dbReference type="EMBL" id="CCBN010000023">
    <property type="protein sequence ID" value="CDO57634.1"/>
    <property type="molecule type" value="Genomic_DNA"/>
</dbReference>